<dbReference type="STRING" id="215637.A0A4V1J493"/>
<evidence type="ECO:0000313" key="3">
    <source>
        <dbReference type="Proteomes" id="UP000268162"/>
    </source>
</evidence>
<dbReference type="Proteomes" id="UP000268162">
    <property type="component" value="Unassembled WGS sequence"/>
</dbReference>
<dbReference type="InterPro" id="IPR041099">
    <property type="entry name" value="FAS1_N"/>
</dbReference>
<gene>
    <name evidence="2" type="ORF">BJ085DRAFT_22582</name>
</gene>
<accession>A0A4V1J493</accession>
<evidence type="ECO:0000259" key="1">
    <source>
        <dbReference type="Pfam" id="PF17828"/>
    </source>
</evidence>
<name>A0A4V1J493_9FUNG</name>
<dbReference type="AlphaFoldDB" id="A0A4V1J493"/>
<dbReference type="EMBL" id="ML003080">
    <property type="protein sequence ID" value="RKP34759.1"/>
    <property type="molecule type" value="Genomic_DNA"/>
</dbReference>
<evidence type="ECO:0000313" key="2">
    <source>
        <dbReference type="EMBL" id="RKP34759.1"/>
    </source>
</evidence>
<dbReference type="Pfam" id="PF17828">
    <property type="entry name" value="FAS_N"/>
    <property type="match status" value="1"/>
</dbReference>
<keyword evidence="3" id="KW-1185">Reference proteome</keyword>
<proteinExistence type="predicted"/>
<reference evidence="3" key="1">
    <citation type="journal article" date="2018" name="Nat. Microbiol.">
        <title>Leveraging single-cell genomics to expand the fungal tree of life.</title>
        <authorList>
            <person name="Ahrendt S.R."/>
            <person name="Quandt C.A."/>
            <person name="Ciobanu D."/>
            <person name="Clum A."/>
            <person name="Salamov A."/>
            <person name="Andreopoulos B."/>
            <person name="Cheng J.F."/>
            <person name="Woyke T."/>
            <person name="Pelin A."/>
            <person name="Henrissat B."/>
            <person name="Reynolds N.K."/>
            <person name="Benny G.L."/>
            <person name="Smith M.E."/>
            <person name="James T.Y."/>
            <person name="Grigoriev I.V."/>
        </authorList>
    </citation>
    <scope>NUCLEOTIDE SEQUENCE [LARGE SCALE GENOMIC DNA]</scope>
    <source>
        <strain evidence="3">RSA 468</strain>
    </source>
</reference>
<sequence>MASSLLSNGYVSVRAPTELLSQAARPLSIKRGNVEISILIPGALWATAEHLREQFLLSLAGEAPPSEQTDELTELELSARLLKFGVQQAAKSLSEAAAAFMEVVRLVFSYIHQRFLKGNDIHVVADAQLPSEAAVKTVINAYLVALTALQDTSLAAQPSALFVASQEERARLFAIFGGQGTSVDFFNETHDLF</sequence>
<dbReference type="Gene3D" id="1.20.1050.120">
    <property type="match status" value="1"/>
</dbReference>
<feature type="domain" description="Fatty acid synthase subunit beta N-terminal" evidence="1">
    <location>
        <begin position="24"/>
        <end position="147"/>
    </location>
</feature>
<protein>
    <recommendedName>
        <fullName evidence="1">Fatty acid synthase subunit beta N-terminal domain-containing protein</fullName>
    </recommendedName>
</protein>
<feature type="non-terminal residue" evidence="2">
    <location>
        <position position="193"/>
    </location>
</feature>
<organism evidence="2 3">
    <name type="scientific">Dimargaris cristalligena</name>
    <dbReference type="NCBI Taxonomy" id="215637"/>
    <lineage>
        <taxon>Eukaryota</taxon>
        <taxon>Fungi</taxon>
        <taxon>Fungi incertae sedis</taxon>
        <taxon>Zoopagomycota</taxon>
        <taxon>Kickxellomycotina</taxon>
        <taxon>Dimargaritomycetes</taxon>
        <taxon>Dimargaritales</taxon>
        <taxon>Dimargaritaceae</taxon>
        <taxon>Dimargaris</taxon>
    </lineage>
</organism>